<name>A0A645JF54_9ZZZZ</name>
<sequence>MPMPPPISSIDPETAGGEVGTDGAGFGAEPGSVAAAPATEFSMFF</sequence>
<proteinExistence type="predicted"/>
<feature type="compositionally biased region" description="Gly residues" evidence="1">
    <location>
        <begin position="17"/>
        <end position="28"/>
    </location>
</feature>
<dbReference type="EMBL" id="VSSQ01137714">
    <property type="protein sequence ID" value="MPN61299.1"/>
    <property type="molecule type" value="Genomic_DNA"/>
</dbReference>
<accession>A0A645JF54</accession>
<gene>
    <name evidence="2" type="ORF">SDC9_209034</name>
</gene>
<feature type="region of interest" description="Disordered" evidence="1">
    <location>
        <begin position="1"/>
        <end position="31"/>
    </location>
</feature>
<organism evidence="2">
    <name type="scientific">bioreactor metagenome</name>
    <dbReference type="NCBI Taxonomy" id="1076179"/>
    <lineage>
        <taxon>unclassified sequences</taxon>
        <taxon>metagenomes</taxon>
        <taxon>ecological metagenomes</taxon>
    </lineage>
</organism>
<comment type="caution">
    <text evidence="2">The sequence shown here is derived from an EMBL/GenBank/DDBJ whole genome shotgun (WGS) entry which is preliminary data.</text>
</comment>
<reference evidence="2" key="1">
    <citation type="submission" date="2019-08" db="EMBL/GenBank/DDBJ databases">
        <authorList>
            <person name="Kucharzyk K."/>
            <person name="Murdoch R.W."/>
            <person name="Higgins S."/>
            <person name="Loffler F."/>
        </authorList>
    </citation>
    <scope>NUCLEOTIDE SEQUENCE</scope>
</reference>
<protein>
    <submittedName>
        <fullName evidence="2">Uncharacterized protein</fullName>
    </submittedName>
</protein>
<evidence type="ECO:0000313" key="2">
    <source>
        <dbReference type="EMBL" id="MPN61299.1"/>
    </source>
</evidence>
<dbReference type="AlphaFoldDB" id="A0A645JF54"/>
<evidence type="ECO:0000256" key="1">
    <source>
        <dbReference type="SAM" id="MobiDB-lite"/>
    </source>
</evidence>